<evidence type="ECO:0000256" key="7">
    <source>
        <dbReference type="ARBA" id="ARBA00023136"/>
    </source>
</evidence>
<evidence type="ECO:0000256" key="2">
    <source>
        <dbReference type="ARBA" id="ARBA00009142"/>
    </source>
</evidence>
<evidence type="ECO:0000313" key="10">
    <source>
        <dbReference type="Proteomes" id="UP001597520"/>
    </source>
</evidence>
<evidence type="ECO:0000256" key="8">
    <source>
        <dbReference type="RuleBase" id="RU363041"/>
    </source>
</evidence>
<keyword evidence="5 8" id="KW-0812">Transmembrane</keyword>
<dbReference type="Pfam" id="PF01925">
    <property type="entry name" value="TauE"/>
    <property type="match status" value="1"/>
</dbReference>
<dbReference type="EMBL" id="JBHUML010000002">
    <property type="protein sequence ID" value="MFD2704555.1"/>
    <property type="molecule type" value="Genomic_DNA"/>
</dbReference>
<evidence type="ECO:0000256" key="4">
    <source>
        <dbReference type="ARBA" id="ARBA00022475"/>
    </source>
</evidence>
<dbReference type="InterPro" id="IPR002781">
    <property type="entry name" value="TM_pro_TauE-like"/>
</dbReference>
<evidence type="ECO:0000256" key="1">
    <source>
        <dbReference type="ARBA" id="ARBA00004651"/>
    </source>
</evidence>
<keyword evidence="6 8" id="KW-1133">Transmembrane helix</keyword>
<comment type="subcellular location">
    <subcellularLocation>
        <location evidence="1 8">Cell membrane</location>
        <topology evidence="1 8">Multi-pass membrane protein</topology>
    </subcellularLocation>
</comment>
<protein>
    <recommendedName>
        <fullName evidence="8">Probable membrane transporter protein</fullName>
    </recommendedName>
</protein>
<reference evidence="10" key="1">
    <citation type="journal article" date="2019" name="Int. J. Syst. Evol. Microbiol.">
        <title>The Global Catalogue of Microorganisms (GCM) 10K type strain sequencing project: providing services to taxonomists for standard genome sequencing and annotation.</title>
        <authorList>
            <consortium name="The Broad Institute Genomics Platform"/>
            <consortium name="The Broad Institute Genome Sequencing Center for Infectious Disease"/>
            <person name="Wu L."/>
            <person name="Ma J."/>
        </authorList>
    </citation>
    <scope>NUCLEOTIDE SEQUENCE [LARGE SCALE GENOMIC DNA]</scope>
    <source>
        <strain evidence="10">KCTC 33792</strain>
    </source>
</reference>
<feature type="transmembrane region" description="Helical" evidence="8">
    <location>
        <begin position="204"/>
        <end position="223"/>
    </location>
</feature>
<accession>A0ABW5T0Z0</accession>
<comment type="similarity">
    <text evidence="2 8">Belongs to the 4-toluene sulfonate uptake permease (TSUP) (TC 2.A.102) family.</text>
</comment>
<organism evidence="9 10">
    <name type="scientific">Salibacterium lacus</name>
    <dbReference type="NCBI Taxonomy" id="1898109"/>
    <lineage>
        <taxon>Bacteria</taxon>
        <taxon>Bacillati</taxon>
        <taxon>Bacillota</taxon>
        <taxon>Bacilli</taxon>
        <taxon>Bacillales</taxon>
        <taxon>Bacillaceae</taxon>
    </lineage>
</organism>
<feature type="transmembrane region" description="Helical" evidence="8">
    <location>
        <begin position="77"/>
        <end position="94"/>
    </location>
</feature>
<dbReference type="PANTHER" id="PTHR30269">
    <property type="entry name" value="TRANSMEMBRANE PROTEIN YFCA"/>
    <property type="match status" value="1"/>
</dbReference>
<feature type="transmembrane region" description="Helical" evidence="8">
    <location>
        <begin position="101"/>
        <end position="119"/>
    </location>
</feature>
<feature type="transmembrane region" description="Helical" evidence="8">
    <location>
        <begin position="230"/>
        <end position="248"/>
    </location>
</feature>
<gene>
    <name evidence="9" type="ORF">ACFSUB_03680</name>
</gene>
<feature type="transmembrane region" description="Helical" evidence="8">
    <location>
        <begin position="6"/>
        <end position="35"/>
    </location>
</feature>
<sequence>MFDLSVTAIIVVIICSIFIGISKTGLPTMGIFVVAVMASIFPARESLGIVLPMLITADIIAVMYYRRSVNWKTLLYMFPWVLGGLAAGFIMLFYVQTGRPLEIVLGILILLLISLQFYGDRQKTSWADKIPQSTWFVAVMGTLAGFTTMIGNASGPVMAIFLLALALPKQEFIGTGAWFFISVNLIKVPMYAALGLITVESLTFNLWLVPPILIGTFLGIKFLPLIPQQVFRVIIMLLTVFGGIRLLIA</sequence>
<dbReference type="RefSeq" id="WP_380711830.1">
    <property type="nucleotide sequence ID" value="NZ_JBHUML010000002.1"/>
</dbReference>
<feature type="transmembrane region" description="Helical" evidence="8">
    <location>
        <begin position="139"/>
        <end position="165"/>
    </location>
</feature>
<proteinExistence type="inferred from homology"/>
<feature type="transmembrane region" description="Helical" evidence="8">
    <location>
        <begin position="177"/>
        <end position="198"/>
    </location>
</feature>
<evidence type="ECO:0000256" key="6">
    <source>
        <dbReference type="ARBA" id="ARBA00022989"/>
    </source>
</evidence>
<comment type="caution">
    <text evidence="9">The sequence shown here is derived from an EMBL/GenBank/DDBJ whole genome shotgun (WGS) entry which is preliminary data.</text>
</comment>
<name>A0ABW5T0Z0_9BACI</name>
<evidence type="ECO:0000313" key="9">
    <source>
        <dbReference type="EMBL" id="MFD2704555.1"/>
    </source>
</evidence>
<evidence type="ECO:0000256" key="3">
    <source>
        <dbReference type="ARBA" id="ARBA00022448"/>
    </source>
</evidence>
<evidence type="ECO:0000256" key="5">
    <source>
        <dbReference type="ARBA" id="ARBA00022692"/>
    </source>
</evidence>
<keyword evidence="10" id="KW-1185">Reference proteome</keyword>
<keyword evidence="4 8" id="KW-1003">Cell membrane</keyword>
<dbReference type="Proteomes" id="UP001597520">
    <property type="component" value="Unassembled WGS sequence"/>
</dbReference>
<feature type="transmembrane region" description="Helical" evidence="8">
    <location>
        <begin position="47"/>
        <end position="65"/>
    </location>
</feature>
<dbReference type="InterPro" id="IPR052017">
    <property type="entry name" value="TSUP"/>
</dbReference>
<dbReference type="PANTHER" id="PTHR30269:SF23">
    <property type="entry name" value="MEMBRANE TRANSPORTER PROTEIN YDHB-RELATED"/>
    <property type="match status" value="1"/>
</dbReference>
<keyword evidence="7 8" id="KW-0472">Membrane</keyword>
<keyword evidence="3" id="KW-0813">Transport</keyword>